<feature type="compositionally biased region" description="Basic and acidic residues" evidence="1">
    <location>
        <begin position="146"/>
        <end position="155"/>
    </location>
</feature>
<keyword evidence="2" id="KW-1133">Transmembrane helix</keyword>
<evidence type="ECO:0000313" key="3">
    <source>
        <dbReference type="EMBL" id="RIX85208.1"/>
    </source>
</evidence>
<keyword evidence="4" id="KW-1185">Reference proteome</keyword>
<dbReference type="RefSeq" id="WP_119551459.1">
    <property type="nucleotide sequence ID" value="NZ_QXMN01000001.1"/>
</dbReference>
<dbReference type="Proteomes" id="UP000265619">
    <property type="component" value="Unassembled WGS sequence"/>
</dbReference>
<comment type="caution">
    <text evidence="3">The sequence shown here is derived from an EMBL/GenBank/DDBJ whole genome shotgun (WGS) entry which is preliminary data.</text>
</comment>
<evidence type="ECO:0000313" key="4">
    <source>
        <dbReference type="Proteomes" id="UP000265619"/>
    </source>
</evidence>
<evidence type="ECO:0000256" key="2">
    <source>
        <dbReference type="SAM" id="Phobius"/>
    </source>
</evidence>
<proteinExistence type="predicted"/>
<gene>
    <name evidence="3" type="ORF">D3H34_01355</name>
</gene>
<accession>A0A9X8D9D5</accession>
<dbReference type="EMBL" id="QXMN01000001">
    <property type="protein sequence ID" value="RIX85208.1"/>
    <property type="molecule type" value="Genomic_DNA"/>
</dbReference>
<keyword evidence="2" id="KW-0812">Transmembrane</keyword>
<organism evidence="3 4">
    <name type="scientific">Acidovorax cavernicola</name>
    <dbReference type="NCBI Taxonomy" id="1675792"/>
    <lineage>
        <taxon>Bacteria</taxon>
        <taxon>Pseudomonadati</taxon>
        <taxon>Pseudomonadota</taxon>
        <taxon>Betaproteobacteria</taxon>
        <taxon>Burkholderiales</taxon>
        <taxon>Comamonadaceae</taxon>
        <taxon>Acidovorax</taxon>
    </lineage>
</organism>
<protein>
    <submittedName>
        <fullName evidence="3">Uncharacterized protein</fullName>
    </submittedName>
</protein>
<reference evidence="3 4" key="1">
    <citation type="submission" date="2018-09" db="EMBL/GenBank/DDBJ databases">
        <title>Acidovorax cavernicola nov. sp. isolated from Gruta de las Maravillas (Aracena, Spain).</title>
        <authorList>
            <person name="Jurado V."/>
            <person name="Gutierrez-Patricio S."/>
            <person name="Gonzalez-Pimentel J.L."/>
            <person name="Miller A.Z."/>
            <person name="Laiz L."/>
            <person name="Saiz-Jimenez C."/>
        </authorList>
    </citation>
    <scope>NUCLEOTIDE SEQUENCE [LARGE SCALE GENOMIC DNA]</scope>
    <source>
        <strain evidence="3 4">1011MAR4D40.2</strain>
    </source>
</reference>
<name>A0A9X8D9D5_9BURK</name>
<evidence type="ECO:0000256" key="1">
    <source>
        <dbReference type="SAM" id="MobiDB-lite"/>
    </source>
</evidence>
<keyword evidence="2" id="KW-0472">Membrane</keyword>
<sequence>MTLIQANFLVICFAVGVAGALLGLCVSAHRIGRQFDAQRRVWEIEREQTRQMVRAELAQWGLQQAGHHEAQRLATVRWQAEQDARRQAEWQALWREPQTWPARREEPPAFPQPVQPKARPSAPVLRRDSEPQAPPVPHEVSALTVQKEEPAPERELSDEEIDALPPELPVATRVLGRKLPAPKGPVLRQL</sequence>
<feature type="region of interest" description="Disordered" evidence="1">
    <location>
        <begin position="97"/>
        <end position="190"/>
    </location>
</feature>
<feature type="transmembrane region" description="Helical" evidence="2">
    <location>
        <begin position="6"/>
        <end position="26"/>
    </location>
</feature>
<dbReference type="OrthoDB" id="8853630at2"/>
<dbReference type="AlphaFoldDB" id="A0A9X8D9D5"/>